<feature type="domain" description="Aldehyde dehydrogenase" evidence="5">
    <location>
        <begin position="23"/>
        <end position="482"/>
    </location>
</feature>
<dbReference type="OrthoDB" id="6187633at2"/>
<evidence type="ECO:0000256" key="4">
    <source>
        <dbReference type="RuleBase" id="RU003345"/>
    </source>
</evidence>
<dbReference type="InterPro" id="IPR016161">
    <property type="entry name" value="Ald_DH/histidinol_DH"/>
</dbReference>
<dbReference type="FunFam" id="3.40.309.10:FF:000004">
    <property type="entry name" value="Succinate-semialdehyde dehydrogenase I"/>
    <property type="match status" value="1"/>
</dbReference>
<evidence type="ECO:0000313" key="7">
    <source>
        <dbReference type="Proteomes" id="UP000236655"/>
    </source>
</evidence>
<gene>
    <name evidence="6" type="primary">gabD</name>
    <name evidence="6" type="ORF">CUN60_06025</name>
</gene>
<dbReference type="Gene3D" id="3.40.309.10">
    <property type="entry name" value="Aldehyde Dehydrogenase, Chain A, domain 2"/>
    <property type="match status" value="1"/>
</dbReference>
<dbReference type="PANTHER" id="PTHR43353:SF5">
    <property type="entry name" value="SUCCINATE-SEMIALDEHYDE DEHYDROGENASE, MITOCHONDRIAL"/>
    <property type="match status" value="1"/>
</dbReference>
<dbReference type="AlphaFoldDB" id="A0A2I7N601"/>
<accession>A0A2I7N601</accession>
<dbReference type="EC" id="1.2.1.16" evidence="6"/>
<dbReference type="InterPro" id="IPR015590">
    <property type="entry name" value="Aldehyde_DH_dom"/>
</dbReference>
<proteinExistence type="inferred from homology"/>
<protein>
    <submittedName>
        <fullName evidence="6">Succinate-semialdehyde dehydrogenase (NADP(+))</fullName>
        <ecNumber evidence="6">1.2.1.16</ecNumber>
    </submittedName>
</protein>
<keyword evidence="7" id="KW-1185">Reference proteome</keyword>
<dbReference type="InterPro" id="IPR029510">
    <property type="entry name" value="Ald_DH_CS_GLU"/>
</dbReference>
<dbReference type="InterPro" id="IPR016160">
    <property type="entry name" value="Ald_DH_CS_CYS"/>
</dbReference>
<dbReference type="SUPFAM" id="SSF53720">
    <property type="entry name" value="ALDH-like"/>
    <property type="match status" value="1"/>
</dbReference>
<dbReference type="Pfam" id="PF00171">
    <property type="entry name" value="Aldedh"/>
    <property type="match status" value="1"/>
</dbReference>
<dbReference type="InterPro" id="IPR050740">
    <property type="entry name" value="Aldehyde_DH_Superfamily"/>
</dbReference>
<comment type="similarity">
    <text evidence="1 4">Belongs to the aldehyde dehydrogenase family.</text>
</comment>
<dbReference type="KEGG" id="nba:CUN60_06025"/>
<evidence type="ECO:0000313" key="6">
    <source>
        <dbReference type="EMBL" id="AUR51870.1"/>
    </source>
</evidence>
<organism evidence="6 7">
    <name type="scientific">Aquella oligotrophica</name>
    <dbReference type="NCBI Taxonomy" id="2067065"/>
    <lineage>
        <taxon>Bacteria</taxon>
        <taxon>Pseudomonadati</taxon>
        <taxon>Pseudomonadota</taxon>
        <taxon>Betaproteobacteria</taxon>
        <taxon>Neisseriales</taxon>
        <taxon>Neisseriaceae</taxon>
        <taxon>Aquella</taxon>
    </lineage>
</organism>
<dbReference type="Proteomes" id="UP000236655">
    <property type="component" value="Chromosome"/>
</dbReference>
<sequence length="487" mass="53339">MALEITLFNPELIQTGLLIDGKWINTNRDLFPVFNPATNEEICKISIATEEDLLFAIDSAQLAMKEWQKYTAKERSKIIKTWYELIIANADDLAKILTFEQGKPLTEAKGEILYGASYFEWYAEEAKRIYGETIPANQPNQKILVEYEPVGVCAAITPWNFPNAMLARKVAPAVAAGCAMIAKPASQTPLSANALAYLGLKAGIPAGLLNVIHGHSGQIGEFFCSNPAIRKLTFTGSTEVGIWLYQNCANTMKKMSLELGGNAPLIVFEDADIDIAVDGIIKSKFRNSGQTCVCSNRIFIHNSIRDTVIEKLGIEIAKLKLGNGFDATTQLGPLIDNKAVIHAKSLVEDALTNNAQLITGGNIDINLGELFFQPTLINCETTNLRLFKEEIFAPILAVYGFDSDDEVIKLANSTPYGLASYFFSQNIKRIYHVAEALQYGMIGVNTGIISAENVPFGGVKMSGLGREGGHQGIEEYLQTKYVCMSLV</sequence>
<dbReference type="PROSITE" id="PS00070">
    <property type="entry name" value="ALDEHYDE_DEHYDR_CYS"/>
    <property type="match status" value="1"/>
</dbReference>
<dbReference type="Gene3D" id="3.40.605.10">
    <property type="entry name" value="Aldehyde Dehydrogenase, Chain A, domain 1"/>
    <property type="match status" value="1"/>
</dbReference>
<name>A0A2I7N601_9NEIS</name>
<dbReference type="RefSeq" id="WP_102951166.1">
    <property type="nucleotide sequence ID" value="NZ_CP024847.1"/>
</dbReference>
<evidence type="ECO:0000256" key="2">
    <source>
        <dbReference type="ARBA" id="ARBA00023002"/>
    </source>
</evidence>
<evidence type="ECO:0000256" key="1">
    <source>
        <dbReference type="ARBA" id="ARBA00009986"/>
    </source>
</evidence>
<keyword evidence="2 4" id="KW-0560">Oxidoreductase</keyword>
<dbReference type="PANTHER" id="PTHR43353">
    <property type="entry name" value="SUCCINATE-SEMIALDEHYDE DEHYDROGENASE, MITOCHONDRIAL"/>
    <property type="match status" value="1"/>
</dbReference>
<evidence type="ECO:0000256" key="3">
    <source>
        <dbReference type="PROSITE-ProRule" id="PRU10007"/>
    </source>
</evidence>
<dbReference type="GO" id="GO:0009450">
    <property type="term" value="P:gamma-aminobutyric acid catabolic process"/>
    <property type="evidence" value="ECO:0007669"/>
    <property type="project" value="TreeGrafter"/>
</dbReference>
<feature type="active site" evidence="3">
    <location>
        <position position="258"/>
    </location>
</feature>
<reference evidence="7" key="1">
    <citation type="submission" date="2017-11" db="EMBL/GenBank/DDBJ databases">
        <authorList>
            <person name="Chan K.G."/>
            <person name="Lee L.S."/>
        </authorList>
    </citation>
    <scope>NUCLEOTIDE SEQUENCE [LARGE SCALE GENOMIC DNA]</scope>
    <source>
        <strain evidence="7">DSM 100970</strain>
    </source>
</reference>
<dbReference type="PROSITE" id="PS00687">
    <property type="entry name" value="ALDEHYDE_DEHYDR_GLU"/>
    <property type="match status" value="1"/>
</dbReference>
<dbReference type="FunFam" id="3.40.605.10:FF:000005">
    <property type="entry name" value="Succinate-semialdehyde dehydrogenase I"/>
    <property type="match status" value="1"/>
</dbReference>
<evidence type="ECO:0000259" key="5">
    <source>
        <dbReference type="Pfam" id="PF00171"/>
    </source>
</evidence>
<dbReference type="GO" id="GO:0004777">
    <property type="term" value="F:succinate-semialdehyde dehydrogenase (NAD+) activity"/>
    <property type="evidence" value="ECO:0007669"/>
    <property type="project" value="TreeGrafter"/>
</dbReference>
<dbReference type="InterPro" id="IPR016163">
    <property type="entry name" value="Ald_DH_C"/>
</dbReference>
<dbReference type="CDD" id="cd07103">
    <property type="entry name" value="ALDH_F5_SSADH_GabD"/>
    <property type="match status" value="1"/>
</dbReference>
<dbReference type="EMBL" id="CP024847">
    <property type="protein sequence ID" value="AUR51870.1"/>
    <property type="molecule type" value="Genomic_DNA"/>
</dbReference>
<dbReference type="FunFam" id="3.40.605.10:FF:000026">
    <property type="entry name" value="Aldehyde dehydrogenase, putative"/>
    <property type="match status" value="1"/>
</dbReference>
<dbReference type="InterPro" id="IPR016162">
    <property type="entry name" value="Ald_DH_N"/>
</dbReference>